<evidence type="ECO:0000313" key="1">
    <source>
        <dbReference type="EMBL" id="UOO91730.1"/>
    </source>
</evidence>
<gene>
    <name evidence="1" type="ORF">LVJ81_08795</name>
</gene>
<protein>
    <submittedName>
        <fullName evidence="1">Uncharacterized protein</fullName>
    </submittedName>
</protein>
<reference evidence="1" key="1">
    <citation type="submission" date="2021-12" db="EMBL/GenBank/DDBJ databases">
        <authorList>
            <person name="Veyrier F.J."/>
        </authorList>
    </citation>
    <scope>NUCLEOTIDE SEQUENCE</scope>
    <source>
        <strain evidence="1">SAG 1488-6</strain>
    </source>
</reference>
<accession>A0ABY4E8J7</accession>
<dbReference type="RefSeq" id="WP_019958673.1">
    <property type="nucleotide sequence ID" value="NZ_CP091512.1"/>
</dbReference>
<dbReference type="Proteomes" id="UP000832034">
    <property type="component" value="Chromosome"/>
</dbReference>
<name>A0ABY4E8J7_VITST</name>
<organism evidence="1 2">
    <name type="scientific">Vitreoscilla stercoraria</name>
    <dbReference type="NCBI Taxonomy" id="61"/>
    <lineage>
        <taxon>Bacteria</taxon>
        <taxon>Pseudomonadati</taxon>
        <taxon>Pseudomonadota</taxon>
        <taxon>Betaproteobacteria</taxon>
        <taxon>Neisseriales</taxon>
        <taxon>Neisseriaceae</taxon>
        <taxon>Vitreoscilla</taxon>
    </lineage>
</organism>
<reference evidence="1" key="2">
    <citation type="journal article" date="2022" name="Res Sq">
        <title>Evolution of multicellular longitudinally dividing oral cavity symbionts (Neisseriaceae).</title>
        <authorList>
            <person name="Nyongesa S."/>
            <person name="Weber P."/>
            <person name="Bernet E."/>
            <person name="Pullido F."/>
            <person name="Nieckarz M."/>
            <person name="Delaby M."/>
            <person name="Nieves C."/>
            <person name="Viehboeck T."/>
            <person name="Krause N."/>
            <person name="Rivera-Millot A."/>
            <person name="Nakamura A."/>
            <person name="Vischer N."/>
            <person name="VanNieuwenhze M."/>
            <person name="Brun Y."/>
            <person name="Cava F."/>
            <person name="Bulgheresi S."/>
            <person name="Veyrier F."/>
        </authorList>
    </citation>
    <scope>NUCLEOTIDE SEQUENCE</scope>
    <source>
        <strain evidence="1">SAG 1488-6</strain>
    </source>
</reference>
<sequence length="87" mass="9954">MEYKGKIVDFSVKAGGGIVSVEGKTYVFHIRTWQHTFPPLRGLPVAFEIGDNGLIKTLYASKYHYWYLRIARFLLKRPAVVYSNSSV</sequence>
<proteinExistence type="predicted"/>
<keyword evidence="2" id="KW-1185">Reference proteome</keyword>
<evidence type="ECO:0000313" key="2">
    <source>
        <dbReference type="Proteomes" id="UP000832034"/>
    </source>
</evidence>
<dbReference type="EMBL" id="CP091512">
    <property type="protein sequence ID" value="UOO91730.1"/>
    <property type="molecule type" value="Genomic_DNA"/>
</dbReference>